<evidence type="ECO:0000313" key="2">
    <source>
        <dbReference type="WBParaSite" id="SVE_0258300.1"/>
    </source>
</evidence>
<accession>A0A0K0F1B2</accession>
<protein>
    <submittedName>
        <fullName evidence="2">Uncharacterized protein</fullName>
    </submittedName>
</protein>
<proteinExistence type="predicted"/>
<dbReference type="WBParaSite" id="SVE_0258300.1">
    <property type="protein sequence ID" value="SVE_0258300.1"/>
    <property type="gene ID" value="SVE_0258300"/>
</dbReference>
<reference evidence="2" key="2">
    <citation type="submission" date="2015-08" db="UniProtKB">
        <authorList>
            <consortium name="WormBaseParasite"/>
        </authorList>
    </citation>
    <scope>IDENTIFICATION</scope>
</reference>
<dbReference type="Proteomes" id="UP000035680">
    <property type="component" value="Unassembled WGS sequence"/>
</dbReference>
<evidence type="ECO:0000313" key="1">
    <source>
        <dbReference type="Proteomes" id="UP000035680"/>
    </source>
</evidence>
<name>A0A0K0F1B2_STRVS</name>
<reference evidence="1" key="1">
    <citation type="submission" date="2014-07" db="EMBL/GenBank/DDBJ databases">
        <authorList>
            <person name="Martin A.A"/>
            <person name="De Silva N."/>
        </authorList>
    </citation>
    <scope>NUCLEOTIDE SEQUENCE</scope>
</reference>
<sequence>MMTKRKTESAETDSLKKRRELLNEIFRLSHNQHEHFGYKKHINLSEVESSTINFKKRYSLFSKAGAFTDVEDNEDSLIRDVCRFFK</sequence>
<organism evidence="1 2">
    <name type="scientific">Strongyloides venezuelensis</name>
    <name type="common">Threadworm</name>
    <dbReference type="NCBI Taxonomy" id="75913"/>
    <lineage>
        <taxon>Eukaryota</taxon>
        <taxon>Metazoa</taxon>
        <taxon>Ecdysozoa</taxon>
        <taxon>Nematoda</taxon>
        <taxon>Chromadorea</taxon>
        <taxon>Rhabditida</taxon>
        <taxon>Tylenchina</taxon>
        <taxon>Panagrolaimomorpha</taxon>
        <taxon>Strongyloidoidea</taxon>
        <taxon>Strongyloididae</taxon>
        <taxon>Strongyloides</taxon>
    </lineage>
</organism>
<keyword evidence="1" id="KW-1185">Reference proteome</keyword>
<dbReference type="AlphaFoldDB" id="A0A0K0F1B2"/>